<gene>
    <name evidence="1" type="ORF">SAMN05421505_110168</name>
</gene>
<keyword evidence="1" id="KW-0808">Transferase</keyword>
<keyword evidence="1" id="KW-0489">Methyltransferase</keyword>
<dbReference type="Pfam" id="PF04672">
    <property type="entry name" value="Methyltransf_19"/>
    <property type="match status" value="1"/>
</dbReference>
<dbReference type="OrthoDB" id="3216820at2"/>
<dbReference type="PIRSF" id="PIRSF017393">
    <property type="entry name" value="MTase_SAV2177"/>
    <property type="match status" value="1"/>
</dbReference>
<protein>
    <submittedName>
        <fullName evidence="1">S-adenosyl methyltransferase</fullName>
    </submittedName>
</protein>
<name>A0A1G7Z2R0_9ACTN</name>
<dbReference type="STRING" id="504805.SAMN05421505_110168"/>
<dbReference type="SUPFAM" id="SSF53335">
    <property type="entry name" value="S-adenosyl-L-methionine-dependent methyltransferases"/>
    <property type="match status" value="1"/>
</dbReference>
<keyword evidence="2" id="KW-1185">Reference proteome</keyword>
<dbReference type="Gene3D" id="3.40.50.150">
    <property type="entry name" value="Vaccinia Virus protein VP39"/>
    <property type="match status" value="1"/>
</dbReference>
<sequence length="271" mass="29586">MSQNRNPSDSEKLNPEIAHSARVWNYWLGGKDHYPSDREVGDHVSSLHPNIAHVARADRAFLGRVVHYLAADIGIRQFLDIGTGLPTVDNTHEIAQRVSPDSRVVYVDNDPLVLVHARALLTSTPEGATDYIEADLHDPKAILTAAEATLDFDKPVGIMLLGILNFILDDGEAAAVVRQLLDRVPSGSYVAVTHPTFEIGGEANIEGMRFWNENATPKIRARGSAEIARFFDGLELLEPGVVSCAHWRPDLPDIADQPPAVPQYGAVGLKP</sequence>
<dbReference type="InterPro" id="IPR029063">
    <property type="entry name" value="SAM-dependent_MTases_sf"/>
</dbReference>
<dbReference type="EMBL" id="FNCN01000010">
    <property type="protein sequence ID" value="SDH03018.1"/>
    <property type="molecule type" value="Genomic_DNA"/>
</dbReference>
<dbReference type="Proteomes" id="UP000198923">
    <property type="component" value="Unassembled WGS sequence"/>
</dbReference>
<dbReference type="AlphaFoldDB" id="A0A1G7Z2R0"/>
<dbReference type="GO" id="GO:0032259">
    <property type="term" value="P:methylation"/>
    <property type="evidence" value="ECO:0007669"/>
    <property type="project" value="UniProtKB-KW"/>
</dbReference>
<reference evidence="1 2" key="1">
    <citation type="submission" date="2016-10" db="EMBL/GenBank/DDBJ databases">
        <authorList>
            <person name="de Groot N.N."/>
        </authorList>
    </citation>
    <scope>NUCLEOTIDE SEQUENCE [LARGE SCALE GENOMIC DNA]</scope>
    <source>
        <strain evidence="1 2">CPCC 201354</strain>
    </source>
</reference>
<proteinExistence type="predicted"/>
<organism evidence="1 2">
    <name type="scientific">Sinosporangium album</name>
    <dbReference type="NCBI Taxonomy" id="504805"/>
    <lineage>
        <taxon>Bacteria</taxon>
        <taxon>Bacillati</taxon>
        <taxon>Actinomycetota</taxon>
        <taxon>Actinomycetes</taxon>
        <taxon>Streptosporangiales</taxon>
        <taxon>Streptosporangiaceae</taxon>
        <taxon>Sinosporangium</taxon>
    </lineage>
</organism>
<evidence type="ECO:0000313" key="2">
    <source>
        <dbReference type="Proteomes" id="UP000198923"/>
    </source>
</evidence>
<dbReference type="GO" id="GO:0008168">
    <property type="term" value="F:methyltransferase activity"/>
    <property type="evidence" value="ECO:0007669"/>
    <property type="project" value="UniProtKB-KW"/>
</dbReference>
<accession>A0A1G7Z2R0</accession>
<dbReference type="RefSeq" id="WP_093170705.1">
    <property type="nucleotide sequence ID" value="NZ_FNCN01000010.1"/>
</dbReference>
<evidence type="ECO:0000313" key="1">
    <source>
        <dbReference type="EMBL" id="SDH03018.1"/>
    </source>
</evidence>
<dbReference type="InterPro" id="IPR006764">
    <property type="entry name" value="SAM_dep_MeTrfase_SAV2177_type"/>
</dbReference>